<feature type="domain" description="AMP-dependent synthetase/ligase" evidence="1">
    <location>
        <begin position="10"/>
        <end position="365"/>
    </location>
</feature>
<evidence type="ECO:0000259" key="2">
    <source>
        <dbReference type="Pfam" id="PF13193"/>
    </source>
</evidence>
<dbReference type="InterPro" id="IPR042099">
    <property type="entry name" value="ANL_N_sf"/>
</dbReference>
<proteinExistence type="predicted"/>
<dbReference type="Proteomes" id="UP000462055">
    <property type="component" value="Unassembled WGS sequence"/>
</dbReference>
<dbReference type="InterPro" id="IPR000873">
    <property type="entry name" value="AMP-dep_synth/lig_dom"/>
</dbReference>
<dbReference type="PANTHER" id="PTHR43767">
    <property type="entry name" value="LONG-CHAIN-FATTY-ACID--COA LIGASE"/>
    <property type="match status" value="1"/>
</dbReference>
<sequence>MGVEGVGFYEIATNDPDRPAILAPGVPVSYGELHAEVNRLSNGLDGLGLRPGDAVATVLGNRPEFLTVLLAAMQSGLYLVPVSRHLTAPEIGYILADSGARAVVTESALARAVSGAADDAGIAAGLRISVDPADGHRSMAGLCASGSAAPPAKRRMGSIMLYTSGTTGRPKGVRRPLLDVPPELLFDIMRSTLMSHLGLEPGDEVHLAIGPLYHSAPCVHAMMALNLGHAVVVASRFRPEQTLELIQRHGVTNSFMVPTMFHRMLALPDEVRARYDLSSLRQVYHSAAPIPVETKQRMMDWWGPVLYEYYGSTESGAVVVATPQDWLARPGTVGRAVDGVRIKILDPEGAELPPGETGLIYAAGQPGFEYHGDPDKTASTMRGEFYTPGDLGHLDADGWLYMSDRRTDLIISGGVNIYPAEIESVLLQHPAVGDAVVIGVPDEDWGQRVVALVEPADGADPGDALAAELLSHCAPRLARLKHPRRVEFRAELPRTPSGKLSRGRVRDAYLREQAG</sequence>
<dbReference type="AlphaFoldDB" id="A0A6I4M5L7"/>
<dbReference type="InterPro" id="IPR025110">
    <property type="entry name" value="AMP-bd_C"/>
</dbReference>
<reference evidence="3" key="1">
    <citation type="submission" date="2019-12" db="EMBL/GenBank/DDBJ databases">
        <title>Actinomadura physcomitrii sp. nov., a novel actinomycete isolated from moss [Physcomitrium sphaericum (Ludw) Fuernr].</title>
        <authorList>
            <person name="Zhuang X."/>
        </authorList>
    </citation>
    <scope>NUCLEOTIDE SEQUENCE [LARGE SCALE GENOMIC DNA]</scope>
    <source>
        <strain evidence="3">LD22</strain>
    </source>
</reference>
<dbReference type="RefSeq" id="WP_151591556.1">
    <property type="nucleotide sequence ID" value="NZ_WBMS02000003.1"/>
</dbReference>
<dbReference type="Pfam" id="PF13193">
    <property type="entry name" value="AMP-binding_C"/>
    <property type="match status" value="1"/>
</dbReference>
<dbReference type="PROSITE" id="PS00455">
    <property type="entry name" value="AMP_BINDING"/>
    <property type="match status" value="1"/>
</dbReference>
<evidence type="ECO:0000313" key="4">
    <source>
        <dbReference type="Proteomes" id="UP000462055"/>
    </source>
</evidence>
<evidence type="ECO:0000259" key="1">
    <source>
        <dbReference type="Pfam" id="PF00501"/>
    </source>
</evidence>
<dbReference type="InterPro" id="IPR045851">
    <property type="entry name" value="AMP-bd_C_sf"/>
</dbReference>
<dbReference type="InterPro" id="IPR050237">
    <property type="entry name" value="ATP-dep_AMP-bd_enzyme"/>
</dbReference>
<dbReference type="Gene3D" id="3.40.50.12780">
    <property type="entry name" value="N-terminal domain of ligase-like"/>
    <property type="match status" value="1"/>
</dbReference>
<protein>
    <submittedName>
        <fullName evidence="3">AMP-binding protein</fullName>
    </submittedName>
</protein>
<keyword evidence="4" id="KW-1185">Reference proteome</keyword>
<dbReference type="InterPro" id="IPR020845">
    <property type="entry name" value="AMP-binding_CS"/>
</dbReference>
<dbReference type="PANTHER" id="PTHR43767:SF1">
    <property type="entry name" value="NONRIBOSOMAL PEPTIDE SYNTHASE PES1 (EUROFUNG)-RELATED"/>
    <property type="match status" value="1"/>
</dbReference>
<dbReference type="GO" id="GO:0016878">
    <property type="term" value="F:acid-thiol ligase activity"/>
    <property type="evidence" value="ECO:0007669"/>
    <property type="project" value="UniProtKB-ARBA"/>
</dbReference>
<name>A0A6I4M5L7_9ACTN</name>
<gene>
    <name evidence="3" type="ORF">F8568_004185</name>
</gene>
<evidence type="ECO:0000313" key="3">
    <source>
        <dbReference type="EMBL" id="MVZ99584.1"/>
    </source>
</evidence>
<dbReference type="Gene3D" id="3.30.300.30">
    <property type="match status" value="1"/>
</dbReference>
<dbReference type="SUPFAM" id="SSF56801">
    <property type="entry name" value="Acetyl-CoA synthetase-like"/>
    <property type="match status" value="1"/>
</dbReference>
<dbReference type="EMBL" id="WBMS02000003">
    <property type="protein sequence ID" value="MVZ99584.1"/>
    <property type="molecule type" value="Genomic_DNA"/>
</dbReference>
<accession>A0A6I4M5L7</accession>
<feature type="domain" description="AMP-binding enzyme C-terminal" evidence="2">
    <location>
        <begin position="421"/>
        <end position="499"/>
    </location>
</feature>
<comment type="caution">
    <text evidence="3">The sequence shown here is derived from an EMBL/GenBank/DDBJ whole genome shotgun (WGS) entry which is preliminary data.</text>
</comment>
<dbReference type="Pfam" id="PF00501">
    <property type="entry name" value="AMP-binding"/>
    <property type="match status" value="1"/>
</dbReference>
<organism evidence="3 4">
    <name type="scientific">Actinomadura physcomitrii</name>
    <dbReference type="NCBI Taxonomy" id="2650748"/>
    <lineage>
        <taxon>Bacteria</taxon>
        <taxon>Bacillati</taxon>
        <taxon>Actinomycetota</taxon>
        <taxon>Actinomycetes</taxon>
        <taxon>Streptosporangiales</taxon>
        <taxon>Thermomonosporaceae</taxon>
        <taxon>Actinomadura</taxon>
    </lineage>
</organism>